<evidence type="ECO:0000313" key="2">
    <source>
        <dbReference type="EMBL" id="PWI73713.1"/>
    </source>
</evidence>
<organism evidence="2 3">
    <name type="scientific">Purpureocillium lilacinum</name>
    <name type="common">Paecilomyces lilacinus</name>
    <dbReference type="NCBI Taxonomy" id="33203"/>
    <lineage>
        <taxon>Eukaryota</taxon>
        <taxon>Fungi</taxon>
        <taxon>Dikarya</taxon>
        <taxon>Ascomycota</taxon>
        <taxon>Pezizomycotina</taxon>
        <taxon>Sordariomycetes</taxon>
        <taxon>Hypocreomycetidae</taxon>
        <taxon>Hypocreales</taxon>
        <taxon>Ophiocordycipitaceae</taxon>
        <taxon>Purpureocillium</taxon>
    </lineage>
</organism>
<name>A0A2U3EGV3_PURLI</name>
<accession>A0A2U3EGV3</accession>
<evidence type="ECO:0000313" key="3">
    <source>
        <dbReference type="Proteomes" id="UP000245956"/>
    </source>
</evidence>
<dbReference type="Proteomes" id="UP000245956">
    <property type="component" value="Unassembled WGS sequence"/>
</dbReference>
<comment type="caution">
    <text evidence="2">The sequence shown here is derived from an EMBL/GenBank/DDBJ whole genome shotgun (WGS) entry which is preliminary data.</text>
</comment>
<dbReference type="AlphaFoldDB" id="A0A2U3EGV3"/>
<evidence type="ECO:0000256" key="1">
    <source>
        <dbReference type="SAM" id="MobiDB-lite"/>
    </source>
</evidence>
<sequence>MARVAISMVAQRGTTLRDPASSVVLLRTSADATALFPGSRAAFRVSSLLLSKDSTPENWRRGPIMTWVTALDAYLAPDVTSGPFGCAASRLLNASGSWPPAISPREDRGSACWAMEISDARHPVPPRSAALAYCYYYHACPLLRARRHGPLGRHACVRCSGRGGRCLDVAYASDELVRAVTVERVASRLPLRGVDTPGRLPPKTGQSHGDICLPGPLMGSGTAQSQIGSLD</sequence>
<proteinExistence type="predicted"/>
<dbReference type="EMBL" id="LCWV01000004">
    <property type="protein sequence ID" value="PWI73713.1"/>
    <property type="molecule type" value="Genomic_DNA"/>
</dbReference>
<reference evidence="2 3" key="1">
    <citation type="journal article" date="2016" name="Front. Microbiol.">
        <title>Genome and transcriptome sequences reveal the specific parasitism of the nematophagous Purpureocillium lilacinum 36-1.</title>
        <authorList>
            <person name="Xie J."/>
            <person name="Li S."/>
            <person name="Mo C."/>
            <person name="Xiao X."/>
            <person name="Peng D."/>
            <person name="Wang G."/>
            <person name="Xiao Y."/>
        </authorList>
    </citation>
    <scope>NUCLEOTIDE SEQUENCE [LARGE SCALE GENOMIC DNA]</scope>
    <source>
        <strain evidence="2 3">36-1</strain>
    </source>
</reference>
<protein>
    <submittedName>
        <fullName evidence="2">Uncharacterized protein</fullName>
    </submittedName>
</protein>
<gene>
    <name evidence="2" type="ORF">PCL_08989</name>
</gene>
<feature type="compositionally biased region" description="Polar residues" evidence="1">
    <location>
        <begin position="221"/>
        <end position="231"/>
    </location>
</feature>
<feature type="region of interest" description="Disordered" evidence="1">
    <location>
        <begin position="193"/>
        <end position="231"/>
    </location>
</feature>